<dbReference type="Pfam" id="PF02321">
    <property type="entry name" value="OEP"/>
    <property type="match status" value="2"/>
</dbReference>
<dbReference type="KEGG" id="tgi:RBB81_12885"/>
<reference evidence="10" key="1">
    <citation type="submission" date="2023-08" db="EMBL/GenBank/DDBJ databases">
        <authorList>
            <person name="Messyasz A."/>
            <person name="Mannisto M.K."/>
            <person name="Kerkhof L.J."/>
            <person name="Haggblom M."/>
        </authorList>
    </citation>
    <scope>NUCLEOTIDE SEQUENCE</scope>
    <source>
        <strain evidence="10">M8UP39</strain>
    </source>
</reference>
<keyword evidence="3" id="KW-0813">Transport</keyword>
<protein>
    <submittedName>
        <fullName evidence="10">TolC family protein</fullName>
    </submittedName>
</protein>
<keyword evidence="4" id="KW-1134">Transmembrane beta strand</keyword>
<evidence type="ECO:0000256" key="8">
    <source>
        <dbReference type="SAM" id="Coils"/>
    </source>
</evidence>
<dbReference type="PANTHER" id="PTHR30026">
    <property type="entry name" value="OUTER MEMBRANE PROTEIN TOLC"/>
    <property type="match status" value="1"/>
</dbReference>
<dbReference type="PANTHER" id="PTHR30026:SF20">
    <property type="entry name" value="OUTER MEMBRANE PROTEIN TOLC"/>
    <property type="match status" value="1"/>
</dbReference>
<keyword evidence="5" id="KW-0812">Transmembrane</keyword>
<keyword evidence="6" id="KW-0472">Membrane</keyword>
<gene>
    <name evidence="10" type="ORF">RBB81_12885</name>
</gene>
<evidence type="ECO:0000313" key="10">
    <source>
        <dbReference type="EMBL" id="XCB20494.1"/>
    </source>
</evidence>
<feature type="region of interest" description="Disordered" evidence="9">
    <location>
        <begin position="1"/>
        <end position="25"/>
    </location>
</feature>
<comment type="similarity">
    <text evidence="2">Belongs to the outer membrane factor (OMF) (TC 1.B.17) family.</text>
</comment>
<accession>A0AAU7YVU0</accession>
<dbReference type="EMBL" id="CP132938">
    <property type="protein sequence ID" value="XCB20494.1"/>
    <property type="molecule type" value="Genomic_DNA"/>
</dbReference>
<dbReference type="GO" id="GO:0015288">
    <property type="term" value="F:porin activity"/>
    <property type="evidence" value="ECO:0007669"/>
    <property type="project" value="TreeGrafter"/>
</dbReference>
<evidence type="ECO:0000256" key="5">
    <source>
        <dbReference type="ARBA" id="ARBA00022692"/>
    </source>
</evidence>
<evidence type="ECO:0000256" key="9">
    <source>
        <dbReference type="SAM" id="MobiDB-lite"/>
    </source>
</evidence>
<dbReference type="SUPFAM" id="SSF56954">
    <property type="entry name" value="Outer membrane efflux proteins (OEP)"/>
    <property type="match status" value="1"/>
</dbReference>
<evidence type="ECO:0000256" key="7">
    <source>
        <dbReference type="ARBA" id="ARBA00023237"/>
    </source>
</evidence>
<evidence type="ECO:0000256" key="3">
    <source>
        <dbReference type="ARBA" id="ARBA00022448"/>
    </source>
</evidence>
<evidence type="ECO:0000256" key="2">
    <source>
        <dbReference type="ARBA" id="ARBA00007613"/>
    </source>
</evidence>
<evidence type="ECO:0000256" key="6">
    <source>
        <dbReference type="ARBA" id="ARBA00023136"/>
    </source>
</evidence>
<evidence type="ECO:0000256" key="4">
    <source>
        <dbReference type="ARBA" id="ARBA00022452"/>
    </source>
</evidence>
<dbReference type="Gene3D" id="1.20.1600.10">
    <property type="entry name" value="Outer membrane efflux proteins (OEP)"/>
    <property type="match status" value="1"/>
</dbReference>
<dbReference type="GO" id="GO:0009279">
    <property type="term" value="C:cell outer membrane"/>
    <property type="evidence" value="ECO:0007669"/>
    <property type="project" value="UniProtKB-SubCell"/>
</dbReference>
<comment type="subcellular location">
    <subcellularLocation>
        <location evidence="1">Cell outer membrane</location>
    </subcellularLocation>
</comment>
<dbReference type="GO" id="GO:1990281">
    <property type="term" value="C:efflux pump complex"/>
    <property type="evidence" value="ECO:0007669"/>
    <property type="project" value="TreeGrafter"/>
</dbReference>
<feature type="coiled-coil region" evidence="8">
    <location>
        <begin position="169"/>
        <end position="224"/>
    </location>
</feature>
<dbReference type="AlphaFoldDB" id="A0AAU7YVU0"/>
<proteinExistence type="inferred from homology"/>
<reference evidence="10" key="2">
    <citation type="journal article" date="2024" name="Environ. Microbiol.">
        <title>Genome analysis and description of Tunturibacter gen. nov. expands the diversity of Terriglobia in tundra soils.</title>
        <authorList>
            <person name="Messyasz A."/>
            <person name="Mannisto M.K."/>
            <person name="Kerkhof L.J."/>
            <person name="Haggblom M.M."/>
        </authorList>
    </citation>
    <scope>NUCLEOTIDE SEQUENCE</scope>
    <source>
        <strain evidence="10">M8UP39</strain>
    </source>
</reference>
<name>A0AAU7YVU0_9BACT</name>
<dbReference type="GO" id="GO:0015562">
    <property type="term" value="F:efflux transmembrane transporter activity"/>
    <property type="evidence" value="ECO:0007669"/>
    <property type="project" value="InterPro"/>
</dbReference>
<organism evidence="10">
    <name type="scientific">Tunturiibacter gelidiferens</name>
    <dbReference type="NCBI Taxonomy" id="3069689"/>
    <lineage>
        <taxon>Bacteria</taxon>
        <taxon>Pseudomonadati</taxon>
        <taxon>Acidobacteriota</taxon>
        <taxon>Terriglobia</taxon>
        <taxon>Terriglobales</taxon>
        <taxon>Acidobacteriaceae</taxon>
        <taxon>Tunturiibacter</taxon>
    </lineage>
</organism>
<dbReference type="InterPro" id="IPR003423">
    <property type="entry name" value="OMP_efflux"/>
</dbReference>
<keyword evidence="7" id="KW-0998">Cell outer membrane</keyword>
<dbReference type="RefSeq" id="WP_353070913.1">
    <property type="nucleotide sequence ID" value="NZ_CP132938.1"/>
</dbReference>
<sequence>MTTLNSQVQVQAPYSGSIPGNDNPQGTITLTIQEAVRRGLGTNLGKIGADTASQQSYAQRLSARSSFLPTISASISENAEKVNLAAEGFSASAFGVSGFNFPTVVGPFHFYDARGTLQQDLLDFTAIHNLRSARQSENAAKFNTTQAREEVVLAVTGTYLQLMATIAEVEAQRAEVQYAETSYKQARAQADAGDKAPIDANRSLVELQTEQQRLRSQLGDLRKQKNTLVRLIGLPLSVDLQITEKLQAQPSDTTSVEAAVRRSWEQRQDLKSAAAQLHAAEEARKAAGAEYLPSATVNGYFGIEGINPNQGNGVFQGSATLNIPLFNGGRIHADTIQAEAVITQRRAELSSERGDVELDVRNAYIDLSVANDQIITAESNRKLALATLQQSQDRFAVGVADSVEVVNSQQALAAADHDYISSLLAQNLAKVTLAHAMGEAEKDILELFKGSN</sequence>
<keyword evidence="8" id="KW-0175">Coiled coil</keyword>
<evidence type="ECO:0000256" key="1">
    <source>
        <dbReference type="ARBA" id="ARBA00004442"/>
    </source>
</evidence>
<dbReference type="InterPro" id="IPR051906">
    <property type="entry name" value="TolC-like"/>
</dbReference>